<feature type="chain" id="PRO_5020296976" evidence="2">
    <location>
        <begin position="37"/>
        <end position="338"/>
    </location>
</feature>
<dbReference type="PANTHER" id="PTHR42928">
    <property type="entry name" value="TRICARBOXYLATE-BINDING PROTEIN"/>
    <property type="match status" value="1"/>
</dbReference>
<evidence type="ECO:0000313" key="4">
    <source>
        <dbReference type="Proteomes" id="UP000308430"/>
    </source>
</evidence>
<evidence type="ECO:0000256" key="2">
    <source>
        <dbReference type="SAM" id="SignalP"/>
    </source>
</evidence>
<keyword evidence="4" id="KW-1185">Reference proteome</keyword>
<accession>A0A4V3WBT9</accession>
<comment type="caution">
    <text evidence="3">The sequence shown here is derived from an EMBL/GenBank/DDBJ whole genome shotgun (WGS) entry which is preliminary data.</text>
</comment>
<dbReference type="EMBL" id="SSOC01000004">
    <property type="protein sequence ID" value="THF64509.1"/>
    <property type="molecule type" value="Genomic_DNA"/>
</dbReference>
<dbReference type="PANTHER" id="PTHR42928:SF3">
    <property type="entry name" value="UPF0065 PROTEIN YFLP"/>
    <property type="match status" value="1"/>
</dbReference>
<dbReference type="PIRSF" id="PIRSF017082">
    <property type="entry name" value="YflP"/>
    <property type="match status" value="1"/>
</dbReference>
<organism evidence="3 4">
    <name type="scientific">Pseudothauera nasutitermitis</name>
    <dbReference type="NCBI Taxonomy" id="2565930"/>
    <lineage>
        <taxon>Bacteria</taxon>
        <taxon>Pseudomonadati</taxon>
        <taxon>Pseudomonadota</taxon>
        <taxon>Betaproteobacteria</taxon>
        <taxon>Rhodocyclales</taxon>
        <taxon>Zoogloeaceae</taxon>
        <taxon>Pseudothauera</taxon>
    </lineage>
</organism>
<proteinExistence type="inferred from homology"/>
<dbReference type="SUPFAM" id="SSF53850">
    <property type="entry name" value="Periplasmic binding protein-like II"/>
    <property type="match status" value="1"/>
</dbReference>
<dbReference type="Pfam" id="PF03401">
    <property type="entry name" value="TctC"/>
    <property type="match status" value="1"/>
</dbReference>
<protein>
    <submittedName>
        <fullName evidence="3">Tripartite tricarboxylate transporter substrate binding protein</fullName>
    </submittedName>
</protein>
<dbReference type="Gene3D" id="3.40.190.150">
    <property type="entry name" value="Bordetella uptake gene, domain 1"/>
    <property type="match status" value="1"/>
</dbReference>
<keyword evidence="2" id="KW-0732">Signal</keyword>
<sequence length="338" mass="35973">MLSASLAFTRRLPGRAFAAACLGAAVLASASVAAQAEPRRPECIAPAQPGGGFDLTCRLTQAALQESGALKNPLRIVYMPGGVGAVAYNTIVAQRPAEGGSIVAFSGGSLLNLAQGKFGRYTVDDVRWLAAVGADYGVAVVRDDSPYQTLDDLMQALRQDPAKVVFGAGGTVGSQDWMKAALTAKAAGVDYKRMRFVAFEGGGEGITALRGNHIQAYMGDAAEAVTTLEGGAPIRILAVFHSERLPGRLADVPTAREQGYDIEWPIIRGFYLGPKVSDADYQWWVEAFEKTMGSEAFARLQAQQGLFPFSLTGPELDAYVKEQVRQYGELARSFGLVN</sequence>
<gene>
    <name evidence="3" type="ORF">E6C76_10595</name>
</gene>
<dbReference type="AlphaFoldDB" id="A0A4V3WBT9"/>
<evidence type="ECO:0000256" key="1">
    <source>
        <dbReference type="ARBA" id="ARBA00006987"/>
    </source>
</evidence>
<feature type="signal peptide" evidence="2">
    <location>
        <begin position="1"/>
        <end position="36"/>
    </location>
</feature>
<name>A0A4V3WBT9_9RHOO</name>
<dbReference type="Gene3D" id="3.40.190.10">
    <property type="entry name" value="Periplasmic binding protein-like II"/>
    <property type="match status" value="1"/>
</dbReference>
<dbReference type="RefSeq" id="WP_136348228.1">
    <property type="nucleotide sequence ID" value="NZ_SSOC01000004.1"/>
</dbReference>
<dbReference type="OrthoDB" id="9780943at2"/>
<evidence type="ECO:0000313" key="3">
    <source>
        <dbReference type="EMBL" id="THF64509.1"/>
    </source>
</evidence>
<comment type="similarity">
    <text evidence="1">Belongs to the UPF0065 (bug) family.</text>
</comment>
<dbReference type="InterPro" id="IPR042100">
    <property type="entry name" value="Bug_dom1"/>
</dbReference>
<reference evidence="3 4" key="1">
    <citation type="submission" date="2019-04" db="EMBL/GenBank/DDBJ databases">
        <title>Azoarcus nasutitermitis sp. nov. isolated from termite nest.</title>
        <authorList>
            <person name="Lin S.-Y."/>
            <person name="Hameed A."/>
            <person name="Hsu Y.-H."/>
            <person name="Young C.-C."/>
        </authorList>
    </citation>
    <scope>NUCLEOTIDE SEQUENCE [LARGE SCALE GENOMIC DNA]</scope>
    <source>
        <strain evidence="3 4">CC-YHH838</strain>
    </source>
</reference>
<dbReference type="CDD" id="cd07012">
    <property type="entry name" value="PBP2_Bug_TTT"/>
    <property type="match status" value="1"/>
</dbReference>
<dbReference type="Proteomes" id="UP000308430">
    <property type="component" value="Unassembled WGS sequence"/>
</dbReference>
<dbReference type="InterPro" id="IPR005064">
    <property type="entry name" value="BUG"/>
</dbReference>